<comment type="subunit">
    <text evidence="3">Tetramer of two alpha and two beta subunits.</text>
</comment>
<comment type="caution">
    <text evidence="13">The sequence shown here is derived from an EMBL/GenBank/DDBJ whole genome shotgun (WGS) entry which is preliminary data.</text>
</comment>
<comment type="similarity">
    <text evidence="2">Belongs to the class-I fumarase family.</text>
</comment>
<proteinExistence type="inferred from homology"/>
<keyword evidence="5" id="KW-0479">Metal-binding</keyword>
<evidence type="ECO:0000313" key="13">
    <source>
        <dbReference type="EMBL" id="ESL02261.1"/>
    </source>
</evidence>
<evidence type="ECO:0000256" key="8">
    <source>
        <dbReference type="ARBA" id="ARBA00023239"/>
    </source>
</evidence>
<dbReference type="PANTHER" id="PTHR30389">
    <property type="entry name" value="FUMARATE HYDRATASE-RELATED"/>
    <property type="match status" value="1"/>
</dbReference>
<evidence type="ECO:0000256" key="10">
    <source>
        <dbReference type="ARBA" id="ARBA00040103"/>
    </source>
</evidence>
<dbReference type="GO" id="GO:0046872">
    <property type="term" value="F:metal ion binding"/>
    <property type="evidence" value="ECO:0007669"/>
    <property type="project" value="UniProtKB-KW"/>
</dbReference>
<dbReference type="RefSeq" id="WP_023355255.1">
    <property type="nucleotide sequence ID" value="NZ_KI535369.1"/>
</dbReference>
<evidence type="ECO:0000256" key="4">
    <source>
        <dbReference type="ARBA" id="ARBA00022485"/>
    </source>
</evidence>
<keyword evidence="7" id="KW-0411">Iron-sulfur</keyword>
<evidence type="ECO:0000256" key="7">
    <source>
        <dbReference type="ARBA" id="ARBA00023014"/>
    </source>
</evidence>
<keyword evidence="6" id="KW-0408">Iron</keyword>
<dbReference type="eggNOG" id="COG1951">
    <property type="taxonomic scope" value="Bacteria"/>
</dbReference>
<keyword evidence="4" id="KW-0004">4Fe-4S</keyword>
<dbReference type="Pfam" id="PF05681">
    <property type="entry name" value="Fumerase"/>
    <property type="match status" value="1"/>
</dbReference>
<evidence type="ECO:0000256" key="1">
    <source>
        <dbReference type="ARBA" id="ARBA00001915"/>
    </source>
</evidence>
<reference evidence="13 14" key="1">
    <citation type="submission" date="2013-06" db="EMBL/GenBank/DDBJ databases">
        <authorList>
            <person name="Weinstock G."/>
            <person name="Sodergren E."/>
            <person name="Clifton S."/>
            <person name="Fulton L."/>
            <person name="Fulton B."/>
            <person name="Courtney L."/>
            <person name="Fronick C."/>
            <person name="Harrison M."/>
            <person name="Strong C."/>
            <person name="Farmer C."/>
            <person name="Delahaunty K."/>
            <person name="Markovic C."/>
            <person name="Hall O."/>
            <person name="Minx P."/>
            <person name="Tomlinson C."/>
            <person name="Mitreva M."/>
            <person name="Nelson J."/>
            <person name="Hou S."/>
            <person name="Wollam A."/>
            <person name="Pepin K.H."/>
            <person name="Johnson M."/>
            <person name="Bhonagiri V."/>
            <person name="Nash W.E."/>
            <person name="Warren W."/>
            <person name="Chinwalla A."/>
            <person name="Mardis E.R."/>
            <person name="Wilson R.K."/>
        </authorList>
    </citation>
    <scope>NUCLEOTIDE SEQUENCE [LARGE SCALE GENOMIC DNA]</scope>
    <source>
        <strain evidence="13 14">ATCC 51271</strain>
    </source>
</reference>
<evidence type="ECO:0000256" key="5">
    <source>
        <dbReference type="ARBA" id="ARBA00022723"/>
    </source>
</evidence>
<evidence type="ECO:0000256" key="2">
    <source>
        <dbReference type="ARBA" id="ARBA00008876"/>
    </source>
</evidence>
<comment type="catalytic activity">
    <reaction evidence="11">
        <text>(2R,3R)-tartrate = oxaloacetate + H2O</text>
        <dbReference type="Rhea" id="RHEA:15413"/>
        <dbReference type="ChEBI" id="CHEBI:15377"/>
        <dbReference type="ChEBI" id="CHEBI:16452"/>
        <dbReference type="ChEBI" id="CHEBI:30924"/>
        <dbReference type="EC" id="4.2.1.32"/>
    </reaction>
</comment>
<feature type="domain" description="Fe-S hydro-lyase tartrate dehydratase alpha-type catalytic" evidence="12">
    <location>
        <begin position="16"/>
        <end position="285"/>
    </location>
</feature>
<dbReference type="Proteomes" id="UP000018227">
    <property type="component" value="Unassembled WGS sequence"/>
</dbReference>
<dbReference type="InterPro" id="IPR051208">
    <property type="entry name" value="Class-I_Fumarase/Tartrate_DH"/>
</dbReference>
<dbReference type="InterPro" id="IPR004646">
    <property type="entry name" value="Fe-S_hydro-lyase_TtdA-typ_cat"/>
</dbReference>
<comment type="cofactor">
    <cofactor evidence="1">
        <name>iron-sulfur cluster</name>
        <dbReference type="ChEBI" id="CHEBI:30408"/>
    </cofactor>
</comment>
<dbReference type="HOGENOM" id="CLU_041245_1_0_9"/>
<dbReference type="PANTHER" id="PTHR30389:SF19">
    <property type="entry name" value="L(+)-TARTRATE DEHYDRATASE SUBUNIT ALPHA"/>
    <property type="match status" value="1"/>
</dbReference>
<evidence type="ECO:0000256" key="9">
    <source>
        <dbReference type="ARBA" id="ARBA00039027"/>
    </source>
</evidence>
<keyword evidence="14" id="KW-1185">Reference proteome</keyword>
<dbReference type="GO" id="GO:0051539">
    <property type="term" value="F:4 iron, 4 sulfur cluster binding"/>
    <property type="evidence" value="ECO:0007669"/>
    <property type="project" value="UniProtKB-KW"/>
</dbReference>
<organism evidence="13 14">
    <name type="scientific">Catonella morbi ATCC 51271</name>
    <dbReference type="NCBI Taxonomy" id="592026"/>
    <lineage>
        <taxon>Bacteria</taxon>
        <taxon>Bacillati</taxon>
        <taxon>Bacillota</taxon>
        <taxon>Clostridia</taxon>
        <taxon>Lachnospirales</taxon>
        <taxon>Lachnospiraceae</taxon>
        <taxon>Catonella</taxon>
    </lineage>
</organism>
<evidence type="ECO:0000259" key="12">
    <source>
        <dbReference type="Pfam" id="PF05681"/>
    </source>
</evidence>
<dbReference type="GO" id="GO:0008730">
    <property type="term" value="F:L(+)-tartrate dehydratase activity"/>
    <property type="evidence" value="ECO:0007669"/>
    <property type="project" value="UniProtKB-EC"/>
</dbReference>
<dbReference type="STRING" id="592026.GCWU0000282_002395"/>
<keyword evidence="8" id="KW-0456">Lyase</keyword>
<dbReference type="NCBIfam" id="NF006084">
    <property type="entry name" value="PRK08230.1"/>
    <property type="match status" value="1"/>
</dbReference>
<dbReference type="EMBL" id="ACIL03000016">
    <property type="protein sequence ID" value="ESL02261.1"/>
    <property type="molecule type" value="Genomic_DNA"/>
</dbReference>
<protein>
    <recommendedName>
        <fullName evidence="10">L(+)-tartrate dehydratase subunit alpha</fullName>
        <ecNumber evidence="9">4.2.1.32</ecNumber>
    </recommendedName>
</protein>
<evidence type="ECO:0000256" key="6">
    <source>
        <dbReference type="ARBA" id="ARBA00023004"/>
    </source>
</evidence>
<name>V2Y3H8_9FIRM</name>
<gene>
    <name evidence="13" type="ORF">GCWU0000282_002395</name>
</gene>
<accession>V2Y3H8</accession>
<evidence type="ECO:0000256" key="3">
    <source>
        <dbReference type="ARBA" id="ARBA00011209"/>
    </source>
</evidence>
<dbReference type="EC" id="4.2.1.32" evidence="9"/>
<dbReference type="OrthoDB" id="9798978at2"/>
<dbReference type="NCBIfam" id="TIGR00722">
    <property type="entry name" value="ttdA_fumA_fumB"/>
    <property type="match status" value="1"/>
</dbReference>
<sequence>MENIIENRENVQKLTEIIAQFVGFTAKKLPDDVINKLAELRDKENSPMTKVIYDTMFKNQELAVKLNRPSCQDTGVLQFWVKCGTGFPYIDDLEELLRDAVIQATIHAPLRHNSVETFDEYNTGKNVGKGTPTVWWDIVPHSNKCEIYTYMAGGGCTLPGNATVLMPGEGYEGVTKFVLDRMTTYGLNACPPLLVGVGVGTSVETAALNSKKALMRNIGTHNPNENAAKMERLLEEGINNIGLGPQGMGGNYSVMGVNIENTARHPSAIGVAVNVGCWSHRRGHIVFDKDLNFTIDTHTGFEYKEGAWR</sequence>
<evidence type="ECO:0000256" key="11">
    <source>
        <dbReference type="ARBA" id="ARBA00049253"/>
    </source>
</evidence>
<evidence type="ECO:0000313" key="14">
    <source>
        <dbReference type="Proteomes" id="UP000018227"/>
    </source>
</evidence>
<dbReference type="AlphaFoldDB" id="V2Y3H8"/>